<dbReference type="PRINTS" id="PR01955">
    <property type="entry name" value="LANCFRANKIA"/>
</dbReference>
<dbReference type="GO" id="GO:0046872">
    <property type="term" value="F:metal ion binding"/>
    <property type="evidence" value="ECO:0007669"/>
    <property type="project" value="UniProtKB-KW"/>
</dbReference>
<dbReference type="PIRSF" id="PIRSF037228">
    <property type="entry name" value="Lant_mod_RumM"/>
    <property type="match status" value="1"/>
</dbReference>
<reference evidence="3" key="1">
    <citation type="submission" date="2011-08" db="EMBL/GenBank/DDBJ databases">
        <title>Complete sequence of chromosome of Streptomyces violaceusniger Tu 4113.</title>
        <authorList>
            <consortium name="US DOE Joint Genome Institute"/>
            <person name="Lucas S."/>
            <person name="Han J."/>
            <person name="Lapidus A."/>
            <person name="Cheng J.-F."/>
            <person name="Goodwin L."/>
            <person name="Pitluck S."/>
            <person name="Peters L."/>
            <person name="Ivanova N."/>
            <person name="Daligault H."/>
            <person name="Detter J.C."/>
            <person name="Han C."/>
            <person name="Tapia R."/>
            <person name="Land M."/>
            <person name="Hauser L."/>
            <person name="Kyrpides N."/>
            <person name="Ivanova N."/>
            <person name="Pagani I."/>
            <person name="Hagen A."/>
            <person name="Katz L."/>
            <person name="Fiedler H.-P."/>
            <person name="Keasling J."/>
            <person name="Fortman J."/>
            <person name="Woyke T."/>
        </authorList>
    </citation>
    <scope>NUCLEOTIDE SEQUENCE [LARGE SCALE GENOMIC DNA]</scope>
    <source>
        <strain evidence="3">Tu 4113</strain>
    </source>
</reference>
<dbReference type="PRINTS" id="PR01950">
    <property type="entry name" value="LANCSUPER"/>
</dbReference>
<organism evidence="3 4">
    <name type="scientific">Streptomyces violaceusniger (strain Tu 4113)</name>
    <dbReference type="NCBI Taxonomy" id="653045"/>
    <lineage>
        <taxon>Bacteria</taxon>
        <taxon>Bacillati</taxon>
        <taxon>Actinomycetota</taxon>
        <taxon>Actinomycetes</taxon>
        <taxon>Kitasatosporales</taxon>
        <taxon>Streptomycetaceae</taxon>
        <taxon>Streptomyces</taxon>
        <taxon>Streptomyces violaceusniger group</taxon>
    </lineage>
</organism>
<evidence type="ECO:0000313" key="4">
    <source>
        <dbReference type="Proteomes" id="UP000008703"/>
    </source>
</evidence>
<dbReference type="NCBIfam" id="TIGR03897">
    <property type="entry name" value="lanti_2_LanM"/>
    <property type="match status" value="1"/>
</dbReference>
<dbReference type="InterPro" id="IPR007822">
    <property type="entry name" value="LANC-like"/>
</dbReference>
<keyword evidence="1" id="KW-0862">Zinc</keyword>
<dbReference type="Pfam" id="PF13575">
    <property type="entry name" value="DUF4135"/>
    <property type="match status" value="1"/>
</dbReference>
<keyword evidence="1" id="KW-0479">Metal-binding</keyword>
<evidence type="ECO:0000259" key="2">
    <source>
        <dbReference type="Pfam" id="PF13575"/>
    </source>
</evidence>
<dbReference type="HOGENOM" id="CLU_009398_1_1_11"/>
<dbReference type="KEGG" id="svl:Strvi_7768"/>
<dbReference type="eggNOG" id="COG4403">
    <property type="taxonomic scope" value="Bacteria"/>
</dbReference>
<dbReference type="Proteomes" id="UP000008703">
    <property type="component" value="Chromosome"/>
</dbReference>
<name>G2P7E2_STRV4</name>
<proteinExistence type="predicted"/>
<sequence length="1065" mass="116538">MTGDRGTIQRNAKNAAYSYERIPQGRPTPEESSAKLRAWRDSAYLSRSMFRNRLDFSGITEETFSALLDGAVTFSALPEATDWANELTEVLRCSGADHYGLSTRLYGYDFPRLPFEALLGSFLTYYEQRLRDRLGHSQSSLWRFEERLRERLLAALANRLLKISARTLILELNVARVDGKLRGDSPEHRYSFYAQGLLADDGYLAGLFAEYPVLGRSMVECARRWVVHVSEVLSRLVTDATELRAQGLIGPDARSLVDIDLDLGDNHEQGRSVAMLTFDDGGRLIYKPRSVATEALYSALSAAVNDYGPRHRSGNISVVEGDGYGWCEFIEYRPCESPEDVGAFYWRIGGSLANLLYLGAIDFHMENVIAAGACPMLVDMETIFQHPPLYGHGDTAHQKAMSRLFGGVLATGILPARVFGDRRAGGVDLSAINGGVAQETSRPVPTMVDSYTDVMRIEARTATLGKAKNRPFCHGTEVRPEDYIEEVISGFEEVYDIIAQNQHVFRAMLDAATGIEIRHLPRQTRRYSLFLTESSHPDYLRNALDRERLLDKLWAAAETRPDLVPIIEFEKRQLMHGDIPCFRTNSGSTDLHAPGCGTVHDYFTEPSIAAMGKRLAGFSPEHRETQVRIIRETMSTLLVGEGRKGRKLDQDAPPYAAQDAAAAARQLATRLADQAILGADDCSWLGVTLDGGQEDSLTYKPVGTALYDGLAGLAVVFARAAELFADDRYLDIARRCAVPVVAHLKDAAKDTSHELAGAFDGIAGLLYALHHMGSVTGDLVYRAHIEESASLLLRVVKDETSPDVINGLAGSAIVALGLERRYANSAFREAAEVCAQRLQEMSVDLDGAAGWKPAPKSAPMGGLSHGSAGIAWALFELAAGLGVPELEELGWKAVEFDRRLFVPEEGRWRDLRQEQGIVSRPLKPAGWWCNGGAGIGLSRLLIAGRRADTGVLAEAEAALHAVYEGGFGENHSLCHGDFGNIELFTLAGELLPDRARAHHWSRMGARAAHGILSDLQDSGPMCGIPAGRVDVPGMMIGTAGICLGLMRLAAPERVPSVLSLQFDPR</sequence>
<dbReference type="GO" id="GO:0031179">
    <property type="term" value="P:peptide modification"/>
    <property type="evidence" value="ECO:0007669"/>
    <property type="project" value="InterPro"/>
</dbReference>
<keyword evidence="4" id="KW-1185">Reference proteome</keyword>
<dbReference type="EMBL" id="CP002994">
    <property type="protein sequence ID" value="AEM87102.1"/>
    <property type="molecule type" value="Genomic_DNA"/>
</dbReference>
<dbReference type="RefSeq" id="WP_014060572.1">
    <property type="nucleotide sequence ID" value="NC_015957.1"/>
</dbReference>
<dbReference type="CDD" id="cd04792">
    <property type="entry name" value="LanM-like"/>
    <property type="match status" value="1"/>
</dbReference>
<dbReference type="SMART" id="SM01260">
    <property type="entry name" value="LANC_like"/>
    <property type="match status" value="1"/>
</dbReference>
<evidence type="ECO:0000313" key="3">
    <source>
        <dbReference type="EMBL" id="AEM87102.1"/>
    </source>
</evidence>
<dbReference type="Gene3D" id="1.50.10.20">
    <property type="match status" value="1"/>
</dbReference>
<dbReference type="InterPro" id="IPR017146">
    <property type="entry name" value="Lanti_2_LanM"/>
</dbReference>
<evidence type="ECO:0000256" key="1">
    <source>
        <dbReference type="PIRSR" id="PIRSR607822-1"/>
    </source>
</evidence>
<protein>
    <submittedName>
        <fullName evidence="3">Lanthionine synthetase C family protein</fullName>
    </submittedName>
</protein>
<feature type="binding site" evidence="1">
    <location>
        <position position="929"/>
    </location>
    <ligand>
        <name>Zn(2+)</name>
        <dbReference type="ChEBI" id="CHEBI:29105"/>
    </ligand>
</feature>
<dbReference type="InterPro" id="IPR025410">
    <property type="entry name" value="Lant_dehyd"/>
</dbReference>
<feature type="binding site" evidence="1">
    <location>
        <position position="974"/>
    </location>
    <ligand>
        <name>Zn(2+)</name>
        <dbReference type="ChEBI" id="CHEBI:29105"/>
    </ligand>
</feature>
<accession>G2P7E2</accession>
<dbReference type="Pfam" id="PF05147">
    <property type="entry name" value="LANC_like"/>
    <property type="match status" value="1"/>
</dbReference>
<dbReference type="SUPFAM" id="SSF158745">
    <property type="entry name" value="LanC-like"/>
    <property type="match status" value="1"/>
</dbReference>
<gene>
    <name evidence="3" type="ORF">Strvi_7768</name>
</gene>
<feature type="domain" description="Lantibiotic biosynthesis protein dehydration" evidence="2">
    <location>
        <begin position="211"/>
        <end position="584"/>
    </location>
</feature>
<feature type="binding site" evidence="1">
    <location>
        <position position="975"/>
    </location>
    <ligand>
        <name>Zn(2+)</name>
        <dbReference type="ChEBI" id="CHEBI:29105"/>
    </ligand>
</feature>
<dbReference type="AlphaFoldDB" id="G2P7E2"/>